<evidence type="ECO:0000313" key="2">
    <source>
        <dbReference type="Proteomes" id="UP000199603"/>
    </source>
</evidence>
<dbReference type="PANTHER" id="PTHR41913:SF1">
    <property type="entry name" value="DUF1684 DOMAIN-CONTAINING PROTEIN"/>
    <property type="match status" value="1"/>
</dbReference>
<reference evidence="1 2" key="1">
    <citation type="submission" date="2016-10" db="EMBL/GenBank/DDBJ databases">
        <authorList>
            <person name="de Groot N.N."/>
        </authorList>
    </citation>
    <scope>NUCLEOTIDE SEQUENCE [LARGE SCALE GENOMIC DNA]</scope>
    <source>
        <strain evidence="1 2">DSM 16957</strain>
    </source>
</reference>
<accession>A0A1G6SYW8</accession>
<keyword evidence="2" id="KW-1185">Reference proteome</keyword>
<dbReference type="Proteomes" id="UP000199603">
    <property type="component" value="Unassembled WGS sequence"/>
</dbReference>
<dbReference type="AlphaFoldDB" id="A0A1G6SYW8"/>
<proteinExistence type="predicted"/>
<dbReference type="InterPro" id="IPR012467">
    <property type="entry name" value="DUF1684"/>
</dbReference>
<dbReference type="Pfam" id="PF07920">
    <property type="entry name" value="DUF1684"/>
    <property type="match status" value="1"/>
</dbReference>
<dbReference type="STRING" id="265719.SAMN04488509_101745"/>
<name>A0A1G6SYW8_9GAMM</name>
<protein>
    <recommendedName>
        <fullName evidence="3">DUF1684 domain-containing protein</fullName>
    </recommendedName>
</protein>
<organism evidence="1 2">
    <name type="scientific">Aquimonas voraii</name>
    <dbReference type="NCBI Taxonomy" id="265719"/>
    <lineage>
        <taxon>Bacteria</taxon>
        <taxon>Pseudomonadati</taxon>
        <taxon>Pseudomonadota</taxon>
        <taxon>Gammaproteobacteria</taxon>
        <taxon>Lysobacterales</taxon>
        <taxon>Lysobacteraceae</taxon>
        <taxon>Aquimonas</taxon>
    </lineage>
</organism>
<dbReference type="RefSeq" id="WP_176763995.1">
    <property type="nucleotide sequence ID" value="NZ_FNAG01000001.1"/>
</dbReference>
<dbReference type="PANTHER" id="PTHR41913">
    <property type="entry name" value="DUF1684 DOMAIN-CONTAINING PROTEIN"/>
    <property type="match status" value="1"/>
</dbReference>
<gene>
    <name evidence="1" type="ORF">SAMN04488509_101745</name>
</gene>
<dbReference type="EMBL" id="FNAG01000001">
    <property type="protein sequence ID" value="SDD21295.1"/>
    <property type="molecule type" value="Genomic_DNA"/>
</dbReference>
<evidence type="ECO:0000313" key="1">
    <source>
        <dbReference type="EMBL" id="SDD21295.1"/>
    </source>
</evidence>
<sequence length="340" mass="36437">MGVAALGFTRDRALSAALILAGLALAGGPGPQALEPVPTVATPAVPSHDAEVRPTAASDAQAWLESLQAFRRGREESLRSPDGWMALVGLHWLEPGEHSLGSDEANAVRLAVGPARLGRIELLPEAMSVRLVLAEGARVLRDGAEVASRELLILADKTETPTRVDFEGGSLGLIERGGRYALRVRSPEAPTLRAFKGLNWFPPAPRFVTEARFEAHPPGQTIPIVNVLGQIEPTPNPGRLVFELEGATHTLEALGDPGDSLFLIFADRSNRRESYGAGRFLYTDKVVDGRVLLDFNRAINPPCAYTEYSTCPLPPPENRLRALVSAGEARYGHSADVPAS</sequence>
<evidence type="ECO:0008006" key="3">
    <source>
        <dbReference type="Google" id="ProtNLM"/>
    </source>
</evidence>